<organism evidence="2 3">
    <name type="scientific">Rurimicrobium arvi</name>
    <dbReference type="NCBI Taxonomy" id="2049916"/>
    <lineage>
        <taxon>Bacteria</taxon>
        <taxon>Pseudomonadati</taxon>
        <taxon>Bacteroidota</taxon>
        <taxon>Chitinophagia</taxon>
        <taxon>Chitinophagales</taxon>
        <taxon>Chitinophagaceae</taxon>
        <taxon>Rurimicrobium</taxon>
    </lineage>
</organism>
<evidence type="ECO:0000259" key="1">
    <source>
        <dbReference type="Pfam" id="PF12674"/>
    </source>
</evidence>
<dbReference type="Proteomes" id="UP001501410">
    <property type="component" value="Unassembled WGS sequence"/>
</dbReference>
<evidence type="ECO:0000313" key="2">
    <source>
        <dbReference type="EMBL" id="GAA4457402.1"/>
    </source>
</evidence>
<sequence>MIGIKCCQSCGLPWDKDPQKGGSNADGSRNEDYCSYCYQNGSFVQPGWIAADMQRYVVQVLTKRGFPEMMARMMVKGIPKLKRWQTSDSQ</sequence>
<comment type="caution">
    <text evidence="2">The sequence shown here is derived from an EMBL/GenBank/DDBJ whole genome shotgun (WGS) entry which is preliminary data.</text>
</comment>
<evidence type="ECO:0000313" key="3">
    <source>
        <dbReference type="Proteomes" id="UP001501410"/>
    </source>
</evidence>
<dbReference type="InterPro" id="IPR025868">
    <property type="entry name" value="Zn_ribbon_dom_put"/>
</dbReference>
<keyword evidence="3" id="KW-1185">Reference proteome</keyword>
<name>A0ABP8MZ99_9BACT</name>
<dbReference type="RefSeq" id="WP_344827447.1">
    <property type="nucleotide sequence ID" value="NZ_BAABEZ010000022.1"/>
</dbReference>
<dbReference type="Pfam" id="PF12674">
    <property type="entry name" value="Zn_ribbon_2"/>
    <property type="match status" value="1"/>
</dbReference>
<proteinExistence type="predicted"/>
<reference evidence="3" key="1">
    <citation type="journal article" date="2019" name="Int. J. Syst. Evol. Microbiol.">
        <title>The Global Catalogue of Microorganisms (GCM) 10K type strain sequencing project: providing services to taxonomists for standard genome sequencing and annotation.</title>
        <authorList>
            <consortium name="The Broad Institute Genomics Platform"/>
            <consortium name="The Broad Institute Genome Sequencing Center for Infectious Disease"/>
            <person name="Wu L."/>
            <person name="Ma J."/>
        </authorList>
    </citation>
    <scope>NUCLEOTIDE SEQUENCE [LARGE SCALE GENOMIC DNA]</scope>
    <source>
        <strain evidence="3">JCM 31921</strain>
    </source>
</reference>
<protein>
    <submittedName>
        <fullName evidence="2">Zinc ribbon domain-containing protein</fullName>
    </submittedName>
</protein>
<accession>A0ABP8MZ99</accession>
<feature type="domain" description="Putative zinc ribbon" evidence="1">
    <location>
        <begin position="7"/>
        <end position="85"/>
    </location>
</feature>
<gene>
    <name evidence="2" type="ORF">GCM10023092_24200</name>
</gene>
<dbReference type="EMBL" id="BAABEZ010000022">
    <property type="protein sequence ID" value="GAA4457402.1"/>
    <property type="molecule type" value="Genomic_DNA"/>
</dbReference>